<protein>
    <recommendedName>
        <fullName evidence="4">G-protein coupled receptors family 1 profile domain-containing protein</fullName>
    </recommendedName>
</protein>
<dbReference type="Proteomes" id="UP000023152">
    <property type="component" value="Unassembled WGS sequence"/>
</dbReference>
<dbReference type="EMBL" id="ASPP01021844">
    <property type="protein sequence ID" value="ETO11989.1"/>
    <property type="molecule type" value="Genomic_DNA"/>
</dbReference>
<feature type="transmembrane region" description="Helical" evidence="1">
    <location>
        <begin position="77"/>
        <end position="97"/>
    </location>
</feature>
<evidence type="ECO:0000313" key="3">
    <source>
        <dbReference type="Proteomes" id="UP000023152"/>
    </source>
</evidence>
<keyword evidence="1" id="KW-1133">Transmembrane helix</keyword>
<dbReference type="AlphaFoldDB" id="X6MDN7"/>
<organism evidence="2 3">
    <name type="scientific">Reticulomyxa filosa</name>
    <dbReference type="NCBI Taxonomy" id="46433"/>
    <lineage>
        <taxon>Eukaryota</taxon>
        <taxon>Sar</taxon>
        <taxon>Rhizaria</taxon>
        <taxon>Retaria</taxon>
        <taxon>Foraminifera</taxon>
        <taxon>Monothalamids</taxon>
        <taxon>Reticulomyxidae</taxon>
        <taxon>Reticulomyxa</taxon>
    </lineage>
</organism>
<feature type="transmembrane region" description="Helical" evidence="1">
    <location>
        <begin position="164"/>
        <end position="185"/>
    </location>
</feature>
<feature type="transmembrane region" description="Helical" evidence="1">
    <location>
        <begin position="215"/>
        <end position="236"/>
    </location>
</feature>
<feature type="transmembrane region" description="Helical" evidence="1">
    <location>
        <begin position="118"/>
        <end position="137"/>
    </location>
</feature>
<feature type="transmembrane region" description="Helical" evidence="1">
    <location>
        <begin position="6"/>
        <end position="23"/>
    </location>
</feature>
<reference evidence="2 3" key="1">
    <citation type="journal article" date="2013" name="Curr. Biol.">
        <title>The Genome of the Foraminiferan Reticulomyxa filosa.</title>
        <authorList>
            <person name="Glockner G."/>
            <person name="Hulsmann N."/>
            <person name="Schleicher M."/>
            <person name="Noegel A.A."/>
            <person name="Eichinger L."/>
            <person name="Gallinger C."/>
            <person name="Pawlowski J."/>
            <person name="Sierra R."/>
            <person name="Euteneuer U."/>
            <person name="Pillet L."/>
            <person name="Moustafa A."/>
            <person name="Platzer M."/>
            <person name="Groth M."/>
            <person name="Szafranski K."/>
            <person name="Schliwa M."/>
        </authorList>
    </citation>
    <scope>NUCLEOTIDE SEQUENCE [LARGE SCALE GENOMIC DNA]</scope>
</reference>
<feature type="transmembrane region" description="Helical" evidence="1">
    <location>
        <begin position="35"/>
        <end position="57"/>
    </location>
</feature>
<proteinExistence type="predicted"/>
<evidence type="ECO:0000313" key="2">
    <source>
        <dbReference type="EMBL" id="ETO11989.1"/>
    </source>
</evidence>
<name>X6MDN7_RETFI</name>
<keyword evidence="3" id="KW-1185">Reference proteome</keyword>
<evidence type="ECO:0008006" key="4">
    <source>
        <dbReference type="Google" id="ProtNLM"/>
    </source>
</evidence>
<comment type="caution">
    <text evidence="2">The sequence shown here is derived from an EMBL/GenBank/DDBJ whole genome shotgun (WGS) entry which is preliminary data.</text>
</comment>
<keyword evidence="1" id="KW-0812">Transmembrane</keyword>
<keyword evidence="1" id="KW-0472">Membrane</keyword>
<gene>
    <name evidence="2" type="ORF">RFI_25388</name>
</gene>
<accession>X6MDN7</accession>
<sequence>MVVSGFFGTVLHLFLAGGLLRAFRSKSSDVSMTWSMHGLCVTSILSSCVVCIGAWTWRTTWIFSFLHRAKTMENCQIGYIASSIAYALSKMTLYTLLVNRLQVVFEESAYAINKRILISFRVYIWIASIVMESLYLVNIDVRDCMTKTWHIYFCTPKSTTKNRIMWILFPLSDIFTTFVLLLLFLQRMRQVIEPLLKDPASFEKGSHLYSACNRAVVLTFVSSFSTLTFVLIGTLLWYDLSFFLPIECSIHSICVFCLFKFGDSLYDRCCLPCSRLYYFINGGHLNHRIFAFNIDSAALHSPNV</sequence>
<evidence type="ECO:0000256" key="1">
    <source>
        <dbReference type="SAM" id="Phobius"/>
    </source>
</evidence>